<evidence type="ECO:0000313" key="3">
    <source>
        <dbReference type="Proteomes" id="UP000244005"/>
    </source>
</evidence>
<feature type="compositionally biased region" description="Basic and acidic residues" evidence="1">
    <location>
        <begin position="1"/>
        <end position="19"/>
    </location>
</feature>
<organism evidence="2 3">
    <name type="scientific">Marchantia polymorpha</name>
    <name type="common">Common liverwort</name>
    <name type="synonym">Marchantia aquatica</name>
    <dbReference type="NCBI Taxonomy" id="3197"/>
    <lineage>
        <taxon>Eukaryota</taxon>
        <taxon>Viridiplantae</taxon>
        <taxon>Streptophyta</taxon>
        <taxon>Embryophyta</taxon>
        <taxon>Marchantiophyta</taxon>
        <taxon>Marchantiopsida</taxon>
        <taxon>Marchantiidae</taxon>
        <taxon>Marchantiales</taxon>
        <taxon>Marchantiaceae</taxon>
        <taxon>Marchantia</taxon>
    </lineage>
</organism>
<evidence type="ECO:0000313" key="2">
    <source>
        <dbReference type="EMBL" id="PTQ49337.1"/>
    </source>
</evidence>
<gene>
    <name evidence="2" type="ORF">MARPO_0003s0210</name>
</gene>
<reference evidence="3" key="1">
    <citation type="journal article" date="2017" name="Cell">
        <title>Insights into land plant evolution garnered from the Marchantia polymorpha genome.</title>
        <authorList>
            <person name="Bowman J.L."/>
            <person name="Kohchi T."/>
            <person name="Yamato K.T."/>
            <person name="Jenkins J."/>
            <person name="Shu S."/>
            <person name="Ishizaki K."/>
            <person name="Yamaoka S."/>
            <person name="Nishihama R."/>
            <person name="Nakamura Y."/>
            <person name="Berger F."/>
            <person name="Adam C."/>
            <person name="Aki S.S."/>
            <person name="Althoff F."/>
            <person name="Araki T."/>
            <person name="Arteaga-Vazquez M.A."/>
            <person name="Balasubrmanian S."/>
            <person name="Barry K."/>
            <person name="Bauer D."/>
            <person name="Boehm C.R."/>
            <person name="Briginshaw L."/>
            <person name="Caballero-Perez J."/>
            <person name="Catarino B."/>
            <person name="Chen F."/>
            <person name="Chiyoda S."/>
            <person name="Chovatia M."/>
            <person name="Davies K.M."/>
            <person name="Delmans M."/>
            <person name="Demura T."/>
            <person name="Dierschke T."/>
            <person name="Dolan L."/>
            <person name="Dorantes-Acosta A.E."/>
            <person name="Eklund D.M."/>
            <person name="Florent S.N."/>
            <person name="Flores-Sandoval E."/>
            <person name="Fujiyama A."/>
            <person name="Fukuzawa H."/>
            <person name="Galik B."/>
            <person name="Grimanelli D."/>
            <person name="Grimwood J."/>
            <person name="Grossniklaus U."/>
            <person name="Hamada T."/>
            <person name="Haseloff J."/>
            <person name="Hetherington A.J."/>
            <person name="Higo A."/>
            <person name="Hirakawa Y."/>
            <person name="Hundley H.N."/>
            <person name="Ikeda Y."/>
            <person name="Inoue K."/>
            <person name="Inoue S.I."/>
            <person name="Ishida S."/>
            <person name="Jia Q."/>
            <person name="Kakita M."/>
            <person name="Kanazawa T."/>
            <person name="Kawai Y."/>
            <person name="Kawashima T."/>
            <person name="Kennedy M."/>
            <person name="Kinose K."/>
            <person name="Kinoshita T."/>
            <person name="Kohara Y."/>
            <person name="Koide E."/>
            <person name="Komatsu K."/>
            <person name="Kopischke S."/>
            <person name="Kubo M."/>
            <person name="Kyozuka J."/>
            <person name="Lagercrantz U."/>
            <person name="Lin S.S."/>
            <person name="Lindquist E."/>
            <person name="Lipzen A.M."/>
            <person name="Lu C.W."/>
            <person name="De Luna E."/>
            <person name="Martienssen R.A."/>
            <person name="Minamino N."/>
            <person name="Mizutani M."/>
            <person name="Mizutani M."/>
            <person name="Mochizuki N."/>
            <person name="Monte I."/>
            <person name="Mosher R."/>
            <person name="Nagasaki H."/>
            <person name="Nakagami H."/>
            <person name="Naramoto S."/>
            <person name="Nishitani K."/>
            <person name="Ohtani M."/>
            <person name="Okamoto T."/>
            <person name="Okumura M."/>
            <person name="Phillips J."/>
            <person name="Pollak B."/>
            <person name="Reinders A."/>
            <person name="Rovekamp M."/>
            <person name="Sano R."/>
            <person name="Sawa S."/>
            <person name="Schmid M.W."/>
            <person name="Shirakawa M."/>
            <person name="Solano R."/>
            <person name="Spunde A."/>
            <person name="Suetsugu N."/>
            <person name="Sugano S."/>
            <person name="Sugiyama A."/>
            <person name="Sun R."/>
            <person name="Suzuki Y."/>
            <person name="Takenaka M."/>
            <person name="Takezawa D."/>
            <person name="Tomogane H."/>
            <person name="Tsuzuki M."/>
            <person name="Ueda T."/>
            <person name="Umeda M."/>
            <person name="Ward J.M."/>
            <person name="Watanabe Y."/>
            <person name="Yazaki K."/>
            <person name="Yokoyama R."/>
            <person name="Yoshitake Y."/>
            <person name="Yotsui I."/>
            <person name="Zachgo S."/>
            <person name="Schmutz J."/>
        </authorList>
    </citation>
    <scope>NUCLEOTIDE SEQUENCE [LARGE SCALE GENOMIC DNA]</scope>
    <source>
        <strain evidence="3">Tak-1</strain>
    </source>
</reference>
<keyword evidence="3" id="KW-1185">Reference proteome</keyword>
<dbReference type="Gramene" id="Mp7g11970.1">
    <property type="protein sequence ID" value="Mp7g11970.1.cds1"/>
    <property type="gene ID" value="Mp7g11970"/>
</dbReference>
<dbReference type="AlphaFoldDB" id="A0A2R6XTC2"/>
<accession>A0A2R6XTC2</accession>
<protein>
    <submittedName>
        <fullName evidence="2">Uncharacterized protein</fullName>
    </submittedName>
</protein>
<dbReference type="EMBL" id="KZ772675">
    <property type="protein sequence ID" value="PTQ49337.1"/>
    <property type="molecule type" value="Genomic_DNA"/>
</dbReference>
<evidence type="ECO:0000256" key="1">
    <source>
        <dbReference type="SAM" id="MobiDB-lite"/>
    </source>
</evidence>
<dbReference type="Proteomes" id="UP000244005">
    <property type="component" value="Unassembled WGS sequence"/>
</dbReference>
<feature type="region of interest" description="Disordered" evidence="1">
    <location>
        <begin position="1"/>
        <end position="30"/>
    </location>
</feature>
<sequence length="84" mass="9576">MSHHHDAQGRELSNHDQKRSTSCRTVMRDDERRAHPLAIAIVAAALIHAKLSRRHTVGIWRREESEPGTVMGVRRVGRVRGAHR</sequence>
<proteinExistence type="predicted"/>
<name>A0A2R6XTC2_MARPO</name>